<organism evidence="1 2">
    <name type="scientific">Meiothermus granaticius NBRC 107808</name>
    <dbReference type="NCBI Taxonomy" id="1227551"/>
    <lineage>
        <taxon>Bacteria</taxon>
        <taxon>Thermotogati</taxon>
        <taxon>Deinococcota</taxon>
        <taxon>Deinococci</taxon>
        <taxon>Thermales</taxon>
        <taxon>Thermaceae</taxon>
        <taxon>Meiothermus</taxon>
    </lineage>
</organism>
<dbReference type="Proteomes" id="UP000266178">
    <property type="component" value="Unassembled WGS sequence"/>
</dbReference>
<protein>
    <submittedName>
        <fullName evidence="1">Uncharacterized protein</fullName>
    </submittedName>
</protein>
<sequence length="179" mass="19953">MLRGIIPPAYYGAPTANWLLAQLTYESRLSLEEVRARVTRRLDWLEAAQEARAVGRGPPPQPYDEFDGPAYQVPLVLDGWVLAGLTNYTETRTGGTMLLYWLDTQGQLGVSYQGGNNYSPKHRSPTGLRASIKPAPTDWELPPEIAAANAEADWPRERLLALARGEIHVDNPALQWYNP</sequence>
<proteinExistence type="predicted"/>
<reference evidence="1 2" key="1">
    <citation type="submission" date="2018-08" db="EMBL/GenBank/DDBJ databases">
        <title>Meiothermus granaticius genome AF-68 sequencing project.</title>
        <authorList>
            <person name="Da Costa M.S."/>
            <person name="Albuquerque L."/>
            <person name="Raposo P."/>
            <person name="Froufe H.J.C."/>
            <person name="Barroso C.S."/>
            <person name="Egas C."/>
        </authorList>
    </citation>
    <scope>NUCLEOTIDE SEQUENCE [LARGE SCALE GENOMIC DNA]</scope>
    <source>
        <strain evidence="1 2">AF-68</strain>
    </source>
</reference>
<keyword evidence="2" id="KW-1185">Reference proteome</keyword>
<comment type="caution">
    <text evidence="1">The sequence shown here is derived from an EMBL/GenBank/DDBJ whole genome shotgun (WGS) entry which is preliminary data.</text>
</comment>
<dbReference type="RefSeq" id="WP_119358396.1">
    <property type="nucleotide sequence ID" value="NZ_BJXM01000029.1"/>
</dbReference>
<accession>A0A399F6C4</accession>
<dbReference type="EMBL" id="QWLB01000055">
    <property type="protein sequence ID" value="RIH91176.1"/>
    <property type="molecule type" value="Genomic_DNA"/>
</dbReference>
<name>A0A399F6C4_9DEIN</name>
<gene>
    <name evidence="1" type="ORF">Mgrana_02960</name>
</gene>
<evidence type="ECO:0000313" key="2">
    <source>
        <dbReference type="Proteomes" id="UP000266178"/>
    </source>
</evidence>
<dbReference type="OrthoDB" id="9829435at2"/>
<dbReference type="AlphaFoldDB" id="A0A399F6C4"/>
<evidence type="ECO:0000313" key="1">
    <source>
        <dbReference type="EMBL" id="RIH91176.1"/>
    </source>
</evidence>